<dbReference type="GO" id="GO:0007283">
    <property type="term" value="P:spermatogenesis"/>
    <property type="evidence" value="ECO:0007669"/>
    <property type="project" value="UniProtKB-KW"/>
</dbReference>
<evidence type="ECO:0000256" key="16">
    <source>
        <dbReference type="SAM" id="Phobius"/>
    </source>
</evidence>
<comment type="subcellular location">
    <subcellularLocation>
        <location evidence="1">Cell membrane</location>
        <topology evidence="1">Single-pass type I membrane protein</topology>
    </subcellularLocation>
</comment>
<dbReference type="SMART" id="SM00135">
    <property type="entry name" value="LY"/>
    <property type="match status" value="4"/>
</dbReference>
<gene>
    <name evidence="19" type="ORF">CEUTPL_LOCUS11128</name>
</gene>
<keyword evidence="4 17" id="KW-0732">Signal</keyword>
<evidence type="ECO:0000256" key="8">
    <source>
        <dbReference type="ARBA" id="ARBA00022943"/>
    </source>
</evidence>
<evidence type="ECO:0000256" key="1">
    <source>
        <dbReference type="ARBA" id="ARBA00004251"/>
    </source>
</evidence>
<evidence type="ECO:0000256" key="4">
    <source>
        <dbReference type="ARBA" id="ARBA00022729"/>
    </source>
</evidence>
<keyword evidence="16" id="KW-0812">Transmembrane</keyword>
<dbReference type="GO" id="GO:0017147">
    <property type="term" value="F:Wnt-protein binding"/>
    <property type="evidence" value="ECO:0007669"/>
    <property type="project" value="TreeGrafter"/>
</dbReference>
<comment type="similarity">
    <text evidence="12">Belongs to the cueball family.</text>
</comment>
<keyword evidence="20" id="KW-1185">Reference proteome</keyword>
<dbReference type="InterPro" id="IPR050778">
    <property type="entry name" value="Cueball_EGF_LRP_Nidogen"/>
</dbReference>
<keyword evidence="7" id="KW-0744">Spermatogenesis</keyword>
<accession>A0A9N9MV34</accession>
<feature type="disulfide bond" evidence="14">
    <location>
        <begin position="391"/>
        <end position="408"/>
    </location>
</feature>
<dbReference type="SUPFAM" id="SSF57196">
    <property type="entry name" value="EGF/Laminin"/>
    <property type="match status" value="2"/>
</dbReference>
<feature type="transmembrane region" description="Helical" evidence="16">
    <location>
        <begin position="493"/>
        <end position="516"/>
    </location>
</feature>
<dbReference type="InterPro" id="IPR011042">
    <property type="entry name" value="6-blade_b-propeller_TolB-like"/>
</dbReference>
<feature type="repeat" description="LDL-receptor class B" evidence="15">
    <location>
        <begin position="155"/>
        <end position="199"/>
    </location>
</feature>
<evidence type="ECO:0000259" key="18">
    <source>
        <dbReference type="PROSITE" id="PS50026"/>
    </source>
</evidence>
<evidence type="ECO:0000256" key="2">
    <source>
        <dbReference type="ARBA" id="ARBA00022475"/>
    </source>
</evidence>
<dbReference type="GO" id="GO:0060070">
    <property type="term" value="P:canonical Wnt signaling pathway"/>
    <property type="evidence" value="ECO:0007669"/>
    <property type="project" value="TreeGrafter"/>
</dbReference>
<keyword evidence="8" id="KW-0896">Oogenesis</keyword>
<evidence type="ECO:0000256" key="15">
    <source>
        <dbReference type="PROSITE-ProRule" id="PRU00461"/>
    </source>
</evidence>
<dbReference type="Pfam" id="PF00058">
    <property type="entry name" value="Ldl_recept_b"/>
    <property type="match status" value="2"/>
</dbReference>
<dbReference type="SUPFAM" id="SSF63825">
    <property type="entry name" value="YWTD domain"/>
    <property type="match status" value="1"/>
</dbReference>
<keyword evidence="5" id="KW-0677">Repeat</keyword>
<dbReference type="GO" id="GO:0005886">
    <property type="term" value="C:plasma membrane"/>
    <property type="evidence" value="ECO:0007669"/>
    <property type="project" value="UniProtKB-SubCell"/>
</dbReference>
<feature type="disulfide bond" evidence="14">
    <location>
        <begin position="387"/>
        <end position="397"/>
    </location>
</feature>
<feature type="chain" id="PRO_5040142425" description="Protein cueball" evidence="17">
    <location>
        <begin position="18"/>
        <end position="593"/>
    </location>
</feature>
<dbReference type="SMART" id="SM00181">
    <property type="entry name" value="EGF"/>
    <property type="match status" value="3"/>
</dbReference>
<dbReference type="PANTHER" id="PTHR46513">
    <property type="entry name" value="VITELLOGENIN RECEPTOR-LIKE PROTEIN-RELATED-RELATED"/>
    <property type="match status" value="1"/>
</dbReference>
<evidence type="ECO:0000256" key="3">
    <source>
        <dbReference type="ARBA" id="ARBA00022536"/>
    </source>
</evidence>
<keyword evidence="3 14" id="KW-0245">EGF-like domain</keyword>
<keyword evidence="11" id="KW-0325">Glycoprotein</keyword>
<keyword evidence="9 16" id="KW-0472">Membrane</keyword>
<dbReference type="Gene3D" id="2.120.10.30">
    <property type="entry name" value="TolB, C-terminal domain"/>
    <property type="match status" value="1"/>
</dbReference>
<evidence type="ECO:0000256" key="17">
    <source>
        <dbReference type="SAM" id="SignalP"/>
    </source>
</evidence>
<dbReference type="EMBL" id="OU892282">
    <property type="protein sequence ID" value="CAG9770679.1"/>
    <property type="molecule type" value="Genomic_DNA"/>
</dbReference>
<keyword evidence="2" id="KW-1003">Cell membrane</keyword>
<dbReference type="PROSITE" id="PS50026">
    <property type="entry name" value="EGF_3"/>
    <property type="match status" value="1"/>
</dbReference>
<evidence type="ECO:0000256" key="13">
    <source>
        <dbReference type="ARBA" id="ARBA00040020"/>
    </source>
</evidence>
<keyword evidence="10 14" id="KW-1015">Disulfide bond</keyword>
<evidence type="ECO:0000313" key="20">
    <source>
        <dbReference type="Proteomes" id="UP001152799"/>
    </source>
</evidence>
<dbReference type="PANTHER" id="PTHR46513:SF42">
    <property type="entry name" value="PROTEIN CUEBALL"/>
    <property type="match status" value="1"/>
</dbReference>
<dbReference type="PROSITE" id="PS51120">
    <property type="entry name" value="LDLRB"/>
    <property type="match status" value="2"/>
</dbReference>
<evidence type="ECO:0000313" key="19">
    <source>
        <dbReference type="EMBL" id="CAG9770679.1"/>
    </source>
</evidence>
<feature type="domain" description="EGF-like" evidence="18">
    <location>
        <begin position="383"/>
        <end position="420"/>
    </location>
</feature>
<dbReference type="OrthoDB" id="382013at2759"/>
<dbReference type="AlphaFoldDB" id="A0A9N9MV34"/>
<dbReference type="PROSITE" id="PS00022">
    <property type="entry name" value="EGF_1"/>
    <property type="match status" value="3"/>
</dbReference>
<dbReference type="Proteomes" id="UP001152799">
    <property type="component" value="Chromosome 6"/>
</dbReference>
<reference evidence="19" key="1">
    <citation type="submission" date="2022-01" db="EMBL/GenBank/DDBJ databases">
        <authorList>
            <person name="King R."/>
        </authorList>
    </citation>
    <scope>NUCLEOTIDE SEQUENCE</scope>
</reference>
<evidence type="ECO:0000256" key="11">
    <source>
        <dbReference type="ARBA" id="ARBA00023180"/>
    </source>
</evidence>
<name>A0A9N9MV34_9CUCU</name>
<dbReference type="GO" id="GO:0042813">
    <property type="term" value="F:Wnt receptor activity"/>
    <property type="evidence" value="ECO:0007669"/>
    <property type="project" value="TreeGrafter"/>
</dbReference>
<organism evidence="19 20">
    <name type="scientific">Ceutorhynchus assimilis</name>
    <name type="common">cabbage seed weevil</name>
    <dbReference type="NCBI Taxonomy" id="467358"/>
    <lineage>
        <taxon>Eukaryota</taxon>
        <taxon>Metazoa</taxon>
        <taxon>Ecdysozoa</taxon>
        <taxon>Arthropoda</taxon>
        <taxon>Hexapoda</taxon>
        <taxon>Insecta</taxon>
        <taxon>Pterygota</taxon>
        <taxon>Neoptera</taxon>
        <taxon>Endopterygota</taxon>
        <taxon>Coleoptera</taxon>
        <taxon>Polyphaga</taxon>
        <taxon>Cucujiformia</taxon>
        <taxon>Curculionidae</taxon>
        <taxon>Ceutorhynchinae</taxon>
        <taxon>Ceutorhynchus</taxon>
    </lineage>
</organism>
<keyword evidence="6" id="KW-0221">Differentiation</keyword>
<feature type="disulfide bond" evidence="14">
    <location>
        <begin position="410"/>
        <end position="419"/>
    </location>
</feature>
<keyword evidence="16" id="KW-1133">Transmembrane helix</keyword>
<evidence type="ECO:0000256" key="14">
    <source>
        <dbReference type="PROSITE-ProRule" id="PRU00076"/>
    </source>
</evidence>
<proteinExistence type="inferred from homology"/>
<dbReference type="Gene3D" id="2.10.25.10">
    <property type="entry name" value="Laminin"/>
    <property type="match status" value="2"/>
</dbReference>
<evidence type="ECO:0000256" key="12">
    <source>
        <dbReference type="ARBA" id="ARBA00038070"/>
    </source>
</evidence>
<dbReference type="InterPro" id="IPR000742">
    <property type="entry name" value="EGF"/>
</dbReference>
<sequence length="593" mass="67653">MLLKLVVIFLSVYGTMAQKEHQDWEIAVVINDKIELLQANGTLLGSTVEQFTTLKALTFDNIRHLFVVSDMDQGNDTIFTVQLTKETEITPIIPDLPDDVQGLAIDPIEDILYWTDSVNKTINYVYLNDSLFEPKLLFQFTDVTPQDIAIDVCRRFIYWTNSDTYHPTIERAFLNGSNREILIDSDLRIVSGIAIDYKSQRLYWADMREGIYYRIESANLDGGEREIIFEGTHSKPFGIAVDESSIYWTDINNNALWRYFKSDKGDSEPVKIREFPERPMGIIAKNIQIKNYPDCKELESVYENYKGDQKEVYQPETSGENIIECLNGGQLAGNFCKCKRGYTGRFCETQNCHNFCIHGSCHLSSKGYPQCHCPRGFGGTRCEVNRCEDFCLNGGTCNYFRGDVVPSCDCTQHYTGSRCEISTDFNSLCNMYCHESTSKNDYLVSKNRDLVCRCEAEGFVISKNNLTVPALYSEDSPFYGKSFMEKFSSDSDYATLVLLLGFCLVIIIALGVYQFASRNKRPIIKKRVIVNKNVTPLTYRPQPTTEQCEITIENCCNMNVCETPCFEPSGFRSKNKEDKKILLADMDNGEESY</sequence>
<evidence type="ECO:0000256" key="5">
    <source>
        <dbReference type="ARBA" id="ARBA00022737"/>
    </source>
</evidence>
<feature type="repeat" description="LDL-receptor class B" evidence="15">
    <location>
        <begin position="200"/>
        <end position="245"/>
    </location>
</feature>
<dbReference type="GO" id="GO:0048477">
    <property type="term" value="P:oogenesis"/>
    <property type="evidence" value="ECO:0007669"/>
    <property type="project" value="UniProtKB-KW"/>
</dbReference>
<dbReference type="InterPro" id="IPR000033">
    <property type="entry name" value="LDLR_classB_rpt"/>
</dbReference>
<evidence type="ECO:0000256" key="7">
    <source>
        <dbReference type="ARBA" id="ARBA00022871"/>
    </source>
</evidence>
<evidence type="ECO:0000256" key="10">
    <source>
        <dbReference type="ARBA" id="ARBA00023157"/>
    </source>
</evidence>
<evidence type="ECO:0000256" key="6">
    <source>
        <dbReference type="ARBA" id="ARBA00022782"/>
    </source>
</evidence>
<evidence type="ECO:0000256" key="9">
    <source>
        <dbReference type="ARBA" id="ARBA00023136"/>
    </source>
</evidence>
<feature type="signal peptide" evidence="17">
    <location>
        <begin position="1"/>
        <end position="17"/>
    </location>
</feature>
<protein>
    <recommendedName>
        <fullName evidence="13">Protein cueball</fullName>
    </recommendedName>
</protein>